<proteinExistence type="predicted"/>
<dbReference type="PROSITE" id="PS51000">
    <property type="entry name" value="HTH_DEOR_2"/>
    <property type="match status" value="1"/>
</dbReference>
<dbReference type="Gene3D" id="1.10.10.10">
    <property type="entry name" value="Winged helix-like DNA-binding domain superfamily/Winged helix DNA-binding domain"/>
    <property type="match status" value="1"/>
</dbReference>
<keyword evidence="3" id="KW-0804">Transcription</keyword>
<dbReference type="InterPro" id="IPR018356">
    <property type="entry name" value="Tscrpt_reg_HTH_DeoR_CS"/>
</dbReference>
<dbReference type="GO" id="GO:0003677">
    <property type="term" value="F:DNA binding"/>
    <property type="evidence" value="ECO:0007669"/>
    <property type="project" value="UniProtKB-KW"/>
</dbReference>
<dbReference type="SUPFAM" id="SSF46785">
    <property type="entry name" value="Winged helix' DNA-binding domain"/>
    <property type="match status" value="1"/>
</dbReference>
<dbReference type="GO" id="GO:0003700">
    <property type="term" value="F:DNA-binding transcription factor activity"/>
    <property type="evidence" value="ECO:0007669"/>
    <property type="project" value="InterPro"/>
</dbReference>
<dbReference type="EMBL" id="JACRTE010000011">
    <property type="protein sequence ID" value="MBC8596958.1"/>
    <property type="molecule type" value="Genomic_DNA"/>
</dbReference>
<keyword evidence="2" id="KW-0238">DNA-binding</keyword>
<evidence type="ECO:0000259" key="4">
    <source>
        <dbReference type="PROSITE" id="PS51000"/>
    </source>
</evidence>
<dbReference type="RefSeq" id="WP_262432333.1">
    <property type="nucleotide sequence ID" value="NZ_JACRTE010000011.1"/>
</dbReference>
<accession>A0A926F702</accession>
<feature type="domain" description="HTH deoR-type" evidence="4">
    <location>
        <begin position="7"/>
        <end position="65"/>
    </location>
</feature>
<dbReference type="PROSITE" id="PS00894">
    <property type="entry name" value="HTH_DEOR_1"/>
    <property type="match status" value="1"/>
</dbReference>
<gene>
    <name evidence="5" type="ORF">H8706_08765</name>
</gene>
<dbReference type="Pfam" id="PF08220">
    <property type="entry name" value="HTH_DeoR"/>
    <property type="match status" value="1"/>
</dbReference>
<comment type="caution">
    <text evidence="5">The sequence shown here is derived from an EMBL/GenBank/DDBJ whole genome shotgun (WGS) entry which is preliminary data.</text>
</comment>
<protein>
    <submittedName>
        <fullName evidence="5">DeoR family transcriptional regulator</fullName>
    </submittedName>
</protein>
<reference evidence="5" key="1">
    <citation type="submission" date="2020-08" db="EMBL/GenBank/DDBJ databases">
        <title>Genome public.</title>
        <authorList>
            <person name="Liu C."/>
            <person name="Sun Q."/>
        </authorList>
    </citation>
    <scope>NUCLEOTIDE SEQUENCE</scope>
    <source>
        <strain evidence="5">NSJ-50</strain>
    </source>
</reference>
<evidence type="ECO:0000256" key="3">
    <source>
        <dbReference type="ARBA" id="ARBA00023163"/>
    </source>
</evidence>
<dbReference type="InterPro" id="IPR036388">
    <property type="entry name" value="WH-like_DNA-bd_sf"/>
</dbReference>
<keyword evidence="1" id="KW-0805">Transcription regulation</keyword>
<dbReference type="InterPro" id="IPR036390">
    <property type="entry name" value="WH_DNA-bd_sf"/>
</dbReference>
<dbReference type="InterPro" id="IPR001034">
    <property type="entry name" value="DeoR_HTH"/>
</dbReference>
<evidence type="ECO:0000256" key="2">
    <source>
        <dbReference type="ARBA" id="ARBA00023125"/>
    </source>
</evidence>
<dbReference type="Proteomes" id="UP000647416">
    <property type="component" value="Unassembled WGS sequence"/>
</dbReference>
<evidence type="ECO:0000256" key="1">
    <source>
        <dbReference type="ARBA" id="ARBA00023015"/>
    </source>
</evidence>
<dbReference type="AlphaFoldDB" id="A0A926F702"/>
<sequence>MDRQLTSFERRLEILFILMRKNKCSMKDLAFHYSVSDRTIRRDILFLSRYAPICTKTGIDGGAFLMSGYRKELYLPLSIDEESLLLRLMPTVCENEQHLIATIINKYAMSKQST</sequence>
<name>A0A926F702_9FIRM</name>
<organism evidence="5 6">
    <name type="scientific">Qingrenia yutianensis</name>
    <dbReference type="NCBI Taxonomy" id="2763676"/>
    <lineage>
        <taxon>Bacteria</taxon>
        <taxon>Bacillati</taxon>
        <taxon>Bacillota</taxon>
        <taxon>Clostridia</taxon>
        <taxon>Eubacteriales</taxon>
        <taxon>Oscillospiraceae</taxon>
        <taxon>Qingrenia</taxon>
    </lineage>
</organism>
<evidence type="ECO:0000313" key="5">
    <source>
        <dbReference type="EMBL" id="MBC8596958.1"/>
    </source>
</evidence>
<evidence type="ECO:0000313" key="6">
    <source>
        <dbReference type="Proteomes" id="UP000647416"/>
    </source>
</evidence>
<keyword evidence="6" id="KW-1185">Reference proteome</keyword>